<reference evidence="2 3" key="1">
    <citation type="submission" date="2016-10" db="EMBL/GenBank/DDBJ databases">
        <title>Evaluation of Human, Veterinary and Environmental Mycobacterium chelonae Isolates by Core Genome Phylogenomic Analysis, Targeted Gene Comparison, and Anti-microbial Susceptibility Patterns: A Tale of Mistaken Identities.</title>
        <authorList>
            <person name="Fogelson S.B."/>
            <person name="Camus A.C."/>
            <person name="Lorenz W."/>
            <person name="Vasireddy R."/>
            <person name="Vasireddy S."/>
            <person name="Smith T."/>
            <person name="Brown-Elliott B.A."/>
            <person name="Wallace R.J.Jr."/>
            <person name="Hasan N.A."/>
            <person name="Reischl U."/>
            <person name="Sanchez S."/>
        </authorList>
    </citation>
    <scope>NUCLEOTIDE SEQUENCE [LARGE SCALE GENOMIC DNA]</scope>
    <source>
        <strain evidence="2 3">15518</strain>
    </source>
</reference>
<dbReference type="AlphaFoldDB" id="A0A1S1M837"/>
<sequence>MGKINSCLTALTAIALMGWGFAAPAGAEPAPADVAGASEAVQTYINATNNVDVPLIRAMVCGRLAAATSAGTDEQVRQVVQSQRDRIGLAHIEVLHPVELGSPPGQVDLLAQLTSEHHPQDPGGNGINLVYHTEKVNGSWKVCHARNEGRLDEP</sequence>
<accession>A0A1S1M837</accession>
<protein>
    <recommendedName>
        <fullName evidence="4">DUF4878 domain-containing protein</fullName>
    </recommendedName>
</protein>
<evidence type="ECO:0000313" key="3">
    <source>
        <dbReference type="Proteomes" id="UP000179441"/>
    </source>
</evidence>
<comment type="caution">
    <text evidence="2">The sequence shown here is derived from an EMBL/GenBank/DDBJ whole genome shotgun (WGS) entry which is preliminary data.</text>
</comment>
<name>A0A1S1M837_MYCCH</name>
<dbReference type="Proteomes" id="UP000179441">
    <property type="component" value="Unassembled WGS sequence"/>
</dbReference>
<feature type="signal peptide" evidence="1">
    <location>
        <begin position="1"/>
        <end position="22"/>
    </location>
</feature>
<evidence type="ECO:0000313" key="2">
    <source>
        <dbReference type="EMBL" id="OHU79446.1"/>
    </source>
</evidence>
<feature type="chain" id="PRO_5039575331" description="DUF4878 domain-containing protein" evidence="1">
    <location>
        <begin position="23"/>
        <end position="154"/>
    </location>
</feature>
<dbReference type="RefSeq" id="WP_070932562.1">
    <property type="nucleotide sequence ID" value="NZ_CP050145.1"/>
</dbReference>
<keyword evidence="1" id="KW-0732">Signal</keyword>
<dbReference type="EMBL" id="MLIS01000001">
    <property type="protein sequence ID" value="OHU79446.1"/>
    <property type="molecule type" value="Genomic_DNA"/>
</dbReference>
<keyword evidence="3" id="KW-1185">Reference proteome</keyword>
<evidence type="ECO:0008006" key="4">
    <source>
        <dbReference type="Google" id="ProtNLM"/>
    </source>
</evidence>
<evidence type="ECO:0000256" key="1">
    <source>
        <dbReference type="SAM" id="SignalP"/>
    </source>
</evidence>
<proteinExistence type="predicted"/>
<organism evidence="2 3">
    <name type="scientific">Mycobacteroides chelonae</name>
    <name type="common">Mycobacterium chelonae</name>
    <dbReference type="NCBI Taxonomy" id="1774"/>
    <lineage>
        <taxon>Bacteria</taxon>
        <taxon>Bacillati</taxon>
        <taxon>Actinomycetota</taxon>
        <taxon>Actinomycetes</taxon>
        <taxon>Mycobacteriales</taxon>
        <taxon>Mycobacteriaceae</taxon>
        <taxon>Mycobacteroides</taxon>
    </lineage>
</organism>
<gene>
    <name evidence="2" type="ORF">BKG84_14660</name>
</gene>